<dbReference type="PROSITE" id="PS00775">
    <property type="entry name" value="GLYCOSYL_HYDROL_F3"/>
    <property type="match status" value="1"/>
</dbReference>
<evidence type="ECO:0000256" key="6">
    <source>
        <dbReference type="ARBA" id="ARBA00023295"/>
    </source>
</evidence>
<evidence type="ECO:0000256" key="3">
    <source>
        <dbReference type="ARBA" id="ARBA00012744"/>
    </source>
</evidence>
<comment type="catalytic activity">
    <reaction evidence="1">
        <text>Hydrolysis of terminal, non-reducing beta-D-glucosyl residues with release of beta-D-glucose.</text>
        <dbReference type="EC" id="3.2.1.21"/>
    </reaction>
</comment>
<gene>
    <name evidence="10" type="ORF">H8B04_07790</name>
</gene>
<evidence type="ECO:0000256" key="5">
    <source>
        <dbReference type="ARBA" id="ARBA00022801"/>
    </source>
</evidence>
<proteinExistence type="inferred from homology"/>
<dbReference type="InterPro" id="IPR026891">
    <property type="entry name" value="Fn3-like"/>
</dbReference>
<feature type="domain" description="Fibronectin type III-like" evidence="9">
    <location>
        <begin position="656"/>
        <end position="726"/>
    </location>
</feature>
<keyword evidence="6 7" id="KW-0326">Glycosidase</keyword>
<feature type="chain" id="PRO_5045203504" description="beta-glucosidase" evidence="8">
    <location>
        <begin position="25"/>
        <end position="732"/>
    </location>
</feature>
<feature type="signal peptide" evidence="8">
    <location>
        <begin position="1"/>
        <end position="24"/>
    </location>
</feature>
<organism evidence="10 11">
    <name type="scientific">Sphingobacterium litopenaei</name>
    <dbReference type="NCBI Taxonomy" id="2763500"/>
    <lineage>
        <taxon>Bacteria</taxon>
        <taxon>Pseudomonadati</taxon>
        <taxon>Bacteroidota</taxon>
        <taxon>Sphingobacteriia</taxon>
        <taxon>Sphingobacteriales</taxon>
        <taxon>Sphingobacteriaceae</taxon>
        <taxon>Sphingobacterium</taxon>
    </lineage>
</organism>
<name>A0ABR7YDS3_9SPHI</name>
<dbReference type="GO" id="GO:0016787">
    <property type="term" value="F:hydrolase activity"/>
    <property type="evidence" value="ECO:0007669"/>
    <property type="project" value="UniProtKB-KW"/>
</dbReference>
<keyword evidence="11" id="KW-1185">Reference proteome</keyword>
<dbReference type="Pfam" id="PF01915">
    <property type="entry name" value="Glyco_hydro_3_C"/>
    <property type="match status" value="1"/>
</dbReference>
<dbReference type="PANTHER" id="PTHR30620:SF16">
    <property type="entry name" value="LYSOSOMAL BETA GLUCOSIDASE"/>
    <property type="match status" value="1"/>
</dbReference>
<dbReference type="InterPro" id="IPR001764">
    <property type="entry name" value="Glyco_hydro_3_N"/>
</dbReference>
<dbReference type="InterPro" id="IPR036962">
    <property type="entry name" value="Glyco_hydro_3_N_sf"/>
</dbReference>
<evidence type="ECO:0000259" key="9">
    <source>
        <dbReference type="SMART" id="SM01217"/>
    </source>
</evidence>
<dbReference type="InterPro" id="IPR051915">
    <property type="entry name" value="Cellulose_Degrad_GH3"/>
</dbReference>
<dbReference type="SMART" id="SM01217">
    <property type="entry name" value="Fn3_like"/>
    <property type="match status" value="1"/>
</dbReference>
<dbReference type="SUPFAM" id="SSF51445">
    <property type="entry name" value="(Trans)glycosidases"/>
    <property type="match status" value="1"/>
</dbReference>
<evidence type="ECO:0000256" key="2">
    <source>
        <dbReference type="ARBA" id="ARBA00005336"/>
    </source>
</evidence>
<protein>
    <recommendedName>
        <fullName evidence="3">beta-glucosidase</fullName>
        <ecNumber evidence="3">3.2.1.21</ecNumber>
    </recommendedName>
</protein>
<evidence type="ECO:0000256" key="8">
    <source>
        <dbReference type="SAM" id="SignalP"/>
    </source>
</evidence>
<comment type="similarity">
    <text evidence="2 7">Belongs to the glycosyl hydrolase 3 family.</text>
</comment>
<dbReference type="Pfam" id="PF14310">
    <property type="entry name" value="Fn3-like"/>
    <property type="match status" value="1"/>
</dbReference>
<dbReference type="SUPFAM" id="SSF52279">
    <property type="entry name" value="Beta-D-glucan exohydrolase, C-terminal domain"/>
    <property type="match status" value="1"/>
</dbReference>
<dbReference type="EC" id="3.2.1.21" evidence="3"/>
<dbReference type="Proteomes" id="UP000651271">
    <property type="component" value="Unassembled WGS sequence"/>
</dbReference>
<dbReference type="Gene3D" id="3.20.20.300">
    <property type="entry name" value="Glycoside hydrolase, family 3, N-terminal domain"/>
    <property type="match status" value="1"/>
</dbReference>
<dbReference type="PRINTS" id="PR00133">
    <property type="entry name" value="GLHYDRLASE3"/>
</dbReference>
<dbReference type="Gene3D" id="2.60.40.10">
    <property type="entry name" value="Immunoglobulins"/>
    <property type="match status" value="1"/>
</dbReference>
<reference evidence="10 11" key="1">
    <citation type="submission" date="2020-08" db="EMBL/GenBank/DDBJ databases">
        <title>Sphingobacterium sp. DN04309 isolated from aquaculture water.</title>
        <authorList>
            <person name="Zhang M."/>
        </authorList>
    </citation>
    <scope>NUCLEOTIDE SEQUENCE [LARGE SCALE GENOMIC DNA]</scope>
    <source>
        <strain evidence="10 11">DN04309</strain>
    </source>
</reference>
<dbReference type="EMBL" id="JACOIJ010000011">
    <property type="protein sequence ID" value="MBD1429468.1"/>
    <property type="molecule type" value="Genomic_DNA"/>
</dbReference>
<evidence type="ECO:0000256" key="1">
    <source>
        <dbReference type="ARBA" id="ARBA00000448"/>
    </source>
</evidence>
<dbReference type="RefSeq" id="WP_190301986.1">
    <property type="nucleotide sequence ID" value="NZ_JACOIJ010000011.1"/>
</dbReference>
<dbReference type="InterPro" id="IPR002772">
    <property type="entry name" value="Glyco_hydro_3_C"/>
</dbReference>
<evidence type="ECO:0000256" key="4">
    <source>
        <dbReference type="ARBA" id="ARBA00022729"/>
    </source>
</evidence>
<dbReference type="Pfam" id="PF00933">
    <property type="entry name" value="Glyco_hydro_3"/>
    <property type="match status" value="1"/>
</dbReference>
<evidence type="ECO:0000256" key="7">
    <source>
        <dbReference type="RuleBase" id="RU361161"/>
    </source>
</evidence>
<dbReference type="InterPro" id="IPR019800">
    <property type="entry name" value="Glyco_hydro_3_AS"/>
</dbReference>
<dbReference type="InterPro" id="IPR013783">
    <property type="entry name" value="Ig-like_fold"/>
</dbReference>
<evidence type="ECO:0000313" key="11">
    <source>
        <dbReference type="Proteomes" id="UP000651271"/>
    </source>
</evidence>
<sequence>MKVNQLKPVCLFFISFLLFQSVDAQEVYKNAKAPVQKRVEDLLKRMTLKEKIMQLNQYTEGDKDNPNNIEKSVNELSPEVGSLIFSSSDPVFRNKIQKKAVEESRLGIPILFAFDVIHGYKTIYPIPLGQAASWNLDLAKKASAIAAKESRLGGIEWTFSPMIDVAYDPRWGRVSEGYGEDPYTNAQFSVATILGYQGTQPYDSLHVAACLKHYIGYSHSEGGRDYVYTDISPQSIWETYIPPYIATINAGAATLMSSFNDISGIPSTANTHWLKDVLRTQLGFNGLIVSDWYGIDQLKSQGVAKDDKEAGLKAFLATTDVDMVDNIYGRHLEELVKEKKITIAQIDDAVRRILKLKFELGLFEKPYVHVLPDDKRFLLPEDIKTVEKYAEETMVLLKNKDQVLPLESVKNIALIGPFAKDNDHVMGSWRGFGKTKDVVPFYEGMIKEFGSNVNFEYVRGCDFEGDDKSEFDAAYQAALKSDIVVLYLGEKAGWSGENASRSSLALPQIQEDLIKHIATTGKKIILVFSSGRPIELALIEPLVDGIIAIWQPGTAGSAPLAGILSGRINPSGKLPITFPYSTGQIPIYYNHRQSARVYQGHYQDVQQGPLYPFAYSLSYTTFEYSDIKLSKDNINKSDKLVASITVKNTGKKDGLETVHWFIRDWHSSISRPVKELKHFEKKLIKAGEMVTYTFEIDPTRDLSFPDATGKRLLEAGDFQLKVADKEAKFVLN</sequence>
<dbReference type="InterPro" id="IPR036881">
    <property type="entry name" value="Glyco_hydro_3_C_sf"/>
</dbReference>
<dbReference type="Gene3D" id="3.40.50.1700">
    <property type="entry name" value="Glycoside hydrolase family 3 C-terminal domain"/>
    <property type="match status" value="1"/>
</dbReference>
<evidence type="ECO:0000313" key="10">
    <source>
        <dbReference type="EMBL" id="MBD1429468.1"/>
    </source>
</evidence>
<accession>A0ABR7YDS3</accession>
<keyword evidence="5 7" id="KW-0378">Hydrolase</keyword>
<dbReference type="InterPro" id="IPR017853">
    <property type="entry name" value="GH"/>
</dbReference>
<keyword evidence="4 8" id="KW-0732">Signal</keyword>
<dbReference type="PANTHER" id="PTHR30620">
    <property type="entry name" value="PERIPLASMIC BETA-GLUCOSIDASE-RELATED"/>
    <property type="match status" value="1"/>
</dbReference>
<comment type="caution">
    <text evidence="10">The sequence shown here is derived from an EMBL/GenBank/DDBJ whole genome shotgun (WGS) entry which is preliminary data.</text>
</comment>